<name>A0A0L8C6Y2_ENSAD</name>
<evidence type="ECO:0000313" key="2">
    <source>
        <dbReference type="Proteomes" id="UP000037425"/>
    </source>
</evidence>
<dbReference type="AlphaFoldDB" id="A0A0L8C6Y2"/>
<dbReference type="EMBL" id="LGAP01000001">
    <property type="protein sequence ID" value="KOF22616.1"/>
    <property type="molecule type" value="Genomic_DNA"/>
</dbReference>
<reference evidence="2" key="1">
    <citation type="submission" date="2015-07" db="EMBL/GenBank/DDBJ databases">
        <title>Whole genome sequence of an Ensifer adhaerens strain isolated from a cave pool in the Wind Cave National Park.</title>
        <authorList>
            <person name="Eng W.W.H."/>
            <person name="Gan H.M."/>
            <person name="Barton H.A."/>
            <person name="Savka M.A."/>
        </authorList>
    </citation>
    <scope>NUCLEOTIDE SEQUENCE [LARGE SCALE GENOMIC DNA]</scope>
    <source>
        <strain evidence="2">SD006</strain>
    </source>
</reference>
<organism evidence="1 2">
    <name type="scientific">Ensifer adhaerens</name>
    <name type="common">Sinorhizobium morelense</name>
    <dbReference type="NCBI Taxonomy" id="106592"/>
    <lineage>
        <taxon>Bacteria</taxon>
        <taxon>Pseudomonadati</taxon>
        <taxon>Pseudomonadota</taxon>
        <taxon>Alphaproteobacteria</taxon>
        <taxon>Hyphomicrobiales</taxon>
        <taxon>Rhizobiaceae</taxon>
        <taxon>Sinorhizobium/Ensifer group</taxon>
        <taxon>Ensifer</taxon>
    </lineage>
</organism>
<accession>A0A0L8C6Y2</accession>
<comment type="caution">
    <text evidence="1">The sequence shown here is derived from an EMBL/GenBank/DDBJ whole genome shotgun (WGS) entry which is preliminary data.</text>
</comment>
<proteinExistence type="predicted"/>
<dbReference type="Proteomes" id="UP000037425">
    <property type="component" value="Unassembled WGS sequence"/>
</dbReference>
<gene>
    <name evidence="1" type="ORF">AC244_03660</name>
</gene>
<evidence type="ECO:0000313" key="1">
    <source>
        <dbReference type="EMBL" id="KOF22616.1"/>
    </source>
</evidence>
<sequence length="64" mass="7566">MLRRRLFNALIILWLERVDDKTVPGFCYRAESRWNGRLEYTKRLKPRAIGIISKDDDYATVHGA</sequence>
<protein>
    <submittedName>
        <fullName evidence="1">Uncharacterized protein</fullName>
    </submittedName>
</protein>
<dbReference type="PATRIC" id="fig|106592.7.peg.780"/>